<dbReference type="PANTHER" id="PTHR24353:SF68">
    <property type="match status" value="1"/>
</dbReference>
<keyword evidence="8" id="KW-1185">Reference proteome</keyword>
<proteinExistence type="predicted"/>
<protein>
    <submittedName>
        <fullName evidence="7">Protein kinase cGMP-dependent 1</fullName>
    </submittedName>
</protein>
<dbReference type="SUPFAM" id="SSF51206">
    <property type="entry name" value="cAMP-binding domain-like"/>
    <property type="match status" value="2"/>
</dbReference>
<dbReference type="InterPro" id="IPR000595">
    <property type="entry name" value="cNMP-bd_dom"/>
</dbReference>
<keyword evidence="3" id="KW-0547">Nucleotide-binding</keyword>
<name>A0A8C0ZI23_CYACU</name>
<reference evidence="7" key="2">
    <citation type="submission" date="2025-09" db="UniProtKB">
        <authorList>
            <consortium name="Ensembl"/>
        </authorList>
    </citation>
    <scope>IDENTIFICATION</scope>
</reference>
<feature type="domain" description="Cyclic nucleotide-binding" evidence="6">
    <location>
        <begin position="69"/>
        <end position="184"/>
    </location>
</feature>
<evidence type="ECO:0000256" key="1">
    <source>
        <dbReference type="ARBA" id="ARBA00022527"/>
    </source>
</evidence>
<dbReference type="FunFam" id="2.60.120.10:FF:000035">
    <property type="entry name" value="cGMP-dependent protein kinase"/>
    <property type="match status" value="1"/>
</dbReference>
<dbReference type="Pfam" id="PF00027">
    <property type="entry name" value="cNMP_binding"/>
    <property type="match status" value="1"/>
</dbReference>
<dbReference type="PROSITE" id="PS50042">
    <property type="entry name" value="CNMP_BINDING_3"/>
    <property type="match status" value="2"/>
</dbReference>
<dbReference type="InterPro" id="IPR014710">
    <property type="entry name" value="RmlC-like_jellyroll"/>
</dbReference>
<evidence type="ECO:0000256" key="5">
    <source>
        <dbReference type="ARBA" id="ARBA00022840"/>
    </source>
</evidence>
<dbReference type="PANTHER" id="PTHR24353">
    <property type="entry name" value="CYCLIC NUCLEOTIDE-DEPENDENT PROTEIN KINASE"/>
    <property type="match status" value="1"/>
</dbReference>
<dbReference type="GO" id="GO:0004674">
    <property type="term" value="F:protein serine/threonine kinase activity"/>
    <property type="evidence" value="ECO:0007669"/>
    <property type="project" value="UniProtKB-KW"/>
</dbReference>
<dbReference type="Proteomes" id="UP000694410">
    <property type="component" value="Unplaced"/>
</dbReference>
<evidence type="ECO:0000256" key="3">
    <source>
        <dbReference type="ARBA" id="ARBA00022741"/>
    </source>
</evidence>
<dbReference type="PROSITE" id="PS00888">
    <property type="entry name" value="CNMP_BINDING_1"/>
    <property type="match status" value="2"/>
</dbReference>
<feature type="domain" description="Cyclic nucleotide-binding" evidence="6">
    <location>
        <begin position="187"/>
        <end position="232"/>
    </location>
</feature>
<dbReference type="GO" id="GO:0005524">
    <property type="term" value="F:ATP binding"/>
    <property type="evidence" value="ECO:0007669"/>
    <property type="project" value="UniProtKB-KW"/>
</dbReference>
<evidence type="ECO:0000313" key="8">
    <source>
        <dbReference type="Proteomes" id="UP000694410"/>
    </source>
</evidence>
<evidence type="ECO:0000256" key="2">
    <source>
        <dbReference type="ARBA" id="ARBA00022679"/>
    </source>
</evidence>
<organism evidence="7 8">
    <name type="scientific">Cyanistes caeruleus</name>
    <name type="common">Eurasian blue tit</name>
    <name type="synonym">Parus caeruleus</name>
    <dbReference type="NCBI Taxonomy" id="156563"/>
    <lineage>
        <taxon>Eukaryota</taxon>
        <taxon>Metazoa</taxon>
        <taxon>Chordata</taxon>
        <taxon>Craniata</taxon>
        <taxon>Vertebrata</taxon>
        <taxon>Euteleostomi</taxon>
        <taxon>Archelosauria</taxon>
        <taxon>Archosauria</taxon>
        <taxon>Dinosauria</taxon>
        <taxon>Saurischia</taxon>
        <taxon>Theropoda</taxon>
        <taxon>Coelurosauria</taxon>
        <taxon>Aves</taxon>
        <taxon>Neognathae</taxon>
        <taxon>Neoaves</taxon>
        <taxon>Telluraves</taxon>
        <taxon>Australaves</taxon>
        <taxon>Passeriformes</taxon>
        <taxon>Paridae</taxon>
        <taxon>Cyanistes</taxon>
    </lineage>
</organism>
<keyword evidence="2" id="KW-0808">Transferase</keyword>
<sequence length="261" mass="29593">MGRLRPEEQSRAESGHGRESIVWLWHRRWAEEMGLCSTQSALHIPSCAERKTSPRSKELIKEAILDNDFMKNLELSQIQEIVDCMYPVEYGKDSCIIKEGDVGSLVYVMEDGKVEVTKEGVKLCTMGPGKVFGELAILYNCTRTATVKTLVNVKLWAIDRQCFQTIMMRTGLIKHTEYMEFLKSVPTFQSLPEEILSKLADVLEETHYESGEYIIRQGARGDTFFIISKGKVSSHLPKARGYQNPTPDSLSPLLRHKCVST</sequence>
<dbReference type="InterPro" id="IPR018488">
    <property type="entry name" value="cNMP-bd_CS"/>
</dbReference>
<keyword evidence="1" id="KW-0723">Serine/threonine-protein kinase</keyword>
<keyword evidence="4" id="KW-0418">Kinase</keyword>
<accession>A0A8C0ZI23</accession>
<evidence type="ECO:0000313" key="7">
    <source>
        <dbReference type="Ensembl" id="ENSCCEP00000022314.1"/>
    </source>
</evidence>
<keyword evidence="5" id="KW-0067">ATP-binding</keyword>
<dbReference type="InterPro" id="IPR018490">
    <property type="entry name" value="cNMP-bd_dom_sf"/>
</dbReference>
<dbReference type="SMART" id="SM00100">
    <property type="entry name" value="cNMP"/>
    <property type="match status" value="1"/>
</dbReference>
<dbReference type="CDD" id="cd00038">
    <property type="entry name" value="CAP_ED"/>
    <property type="match status" value="2"/>
</dbReference>
<evidence type="ECO:0000259" key="6">
    <source>
        <dbReference type="PROSITE" id="PS50042"/>
    </source>
</evidence>
<dbReference type="PROSITE" id="PS00889">
    <property type="entry name" value="CNMP_BINDING_2"/>
    <property type="match status" value="1"/>
</dbReference>
<dbReference type="Ensembl" id="ENSCCET00000033909.1">
    <property type="protein sequence ID" value="ENSCCEP00000022314.1"/>
    <property type="gene ID" value="ENSCCEG00000020122.1"/>
</dbReference>
<dbReference type="AlphaFoldDB" id="A0A8C0ZI23"/>
<reference evidence="7" key="1">
    <citation type="submission" date="2025-08" db="UniProtKB">
        <authorList>
            <consortium name="Ensembl"/>
        </authorList>
    </citation>
    <scope>IDENTIFICATION</scope>
</reference>
<dbReference type="Gene3D" id="2.60.120.10">
    <property type="entry name" value="Jelly Rolls"/>
    <property type="match status" value="2"/>
</dbReference>
<evidence type="ECO:0000256" key="4">
    <source>
        <dbReference type="ARBA" id="ARBA00022777"/>
    </source>
</evidence>